<feature type="binding site" evidence="8">
    <location>
        <position position="179"/>
    </location>
    <ligand>
        <name>chlorophyll a</name>
        <dbReference type="ChEBI" id="CHEBI:58416"/>
        <label>1</label>
    </ligand>
</feature>
<organism evidence="11">
    <name type="scientific">Chaetoceros debilis</name>
    <dbReference type="NCBI Taxonomy" id="122233"/>
    <lineage>
        <taxon>Eukaryota</taxon>
        <taxon>Sar</taxon>
        <taxon>Stramenopiles</taxon>
        <taxon>Ochrophyta</taxon>
        <taxon>Bacillariophyta</taxon>
        <taxon>Coscinodiscophyceae</taxon>
        <taxon>Chaetocerotophycidae</taxon>
        <taxon>Chaetocerotales</taxon>
        <taxon>Chaetocerotaceae</taxon>
        <taxon>Chaetoceros</taxon>
    </lineage>
</organism>
<keyword evidence="8" id="KW-0157">Chromophore</keyword>
<comment type="similarity">
    <text evidence="3">Belongs to the fucoxanthin chlorophyll protein family.</text>
</comment>
<evidence type="ECO:0008006" key="12">
    <source>
        <dbReference type="Google" id="ProtNLM"/>
    </source>
</evidence>
<dbReference type="GO" id="GO:0009765">
    <property type="term" value="P:photosynthesis, light harvesting"/>
    <property type="evidence" value="ECO:0007669"/>
    <property type="project" value="InterPro"/>
</dbReference>
<dbReference type="PANTHER" id="PTHR21649">
    <property type="entry name" value="CHLOROPHYLL A/B BINDING PROTEIN"/>
    <property type="match status" value="1"/>
</dbReference>
<dbReference type="AlphaFoldDB" id="A0A6S8WTM9"/>
<evidence type="ECO:0000256" key="3">
    <source>
        <dbReference type="ARBA" id="ARBA00005933"/>
    </source>
</evidence>
<evidence type="ECO:0000256" key="4">
    <source>
        <dbReference type="ARBA" id="ARBA00022528"/>
    </source>
</evidence>
<comment type="subcellular location">
    <subcellularLocation>
        <location evidence="2">Plastid</location>
        <location evidence="2">Chloroplast</location>
    </subcellularLocation>
</comment>
<dbReference type="Gene3D" id="1.10.3460.10">
    <property type="entry name" value="Chlorophyll a/b binding protein domain"/>
    <property type="match status" value="1"/>
</dbReference>
<keyword evidence="5" id="KW-0602">Photosynthesis</keyword>
<feature type="binding site" evidence="8">
    <location>
        <position position="193"/>
    </location>
    <ligand>
        <name>chlorophyll a</name>
        <dbReference type="ChEBI" id="CHEBI:58416"/>
        <label>1</label>
    </ligand>
</feature>
<evidence type="ECO:0000313" key="10">
    <source>
        <dbReference type="EMBL" id="CAE0470656.1"/>
    </source>
</evidence>
<evidence type="ECO:0000256" key="9">
    <source>
        <dbReference type="SAM" id="SignalP"/>
    </source>
</evidence>
<evidence type="ECO:0000256" key="5">
    <source>
        <dbReference type="ARBA" id="ARBA00022531"/>
    </source>
</evidence>
<keyword evidence="4" id="KW-0150">Chloroplast</keyword>
<feature type="signal peptide" evidence="9">
    <location>
        <begin position="1"/>
        <end position="15"/>
    </location>
</feature>
<keyword evidence="9" id="KW-0732">Signal</keyword>
<proteinExistence type="inferred from homology"/>
<feature type="binding site" description="axial binding residue" evidence="8">
    <location>
        <position position="78"/>
    </location>
    <ligand>
        <name>chlorophyll b</name>
        <dbReference type="ChEBI" id="CHEBI:61721"/>
        <label>1</label>
    </ligand>
    <ligandPart>
        <name>Mg</name>
        <dbReference type="ChEBI" id="CHEBI:25107"/>
    </ligandPart>
</feature>
<evidence type="ECO:0000256" key="6">
    <source>
        <dbReference type="ARBA" id="ARBA00022640"/>
    </source>
</evidence>
<protein>
    <recommendedName>
        <fullName evidence="12">Plastid light harvesting protein</fullName>
    </recommendedName>
</protein>
<comment type="function">
    <text evidence="1">The light-harvesting complex (LHC) functions as a light receptor, it captures and delivers excitation energy to photosystems with which it is closely associated. Energy is transferred from the carotenoid and chlorophyll C (or B) to chlorophyll A and the photosynthetic reaction centers where it is used to synthesize ATP and reducing power.</text>
</comment>
<evidence type="ECO:0000256" key="8">
    <source>
        <dbReference type="PIRSR" id="PIRSR601344-1"/>
    </source>
</evidence>
<sequence>MKLAILASLIASASAFAPASSGVRSVTSLEAKKAAALPFLPYPENLDGYVGDVGFDPLRISDYVPMDYLREAELKHSRICMLAWTGWVTVDMGLRVYPVPEGFESLTSATAHDAAVAQGGLGQIFGFIAIAECVSWLAVAQMLQGSGREPGDFGLDPLGFLKNKSEEEINSMKLKEVKNGRLAMFAFSGVVTQAVLSGNGFPYASL</sequence>
<feature type="binding site" evidence="8">
    <location>
        <position position="73"/>
    </location>
    <ligand>
        <name>chlorophyll a</name>
        <dbReference type="ChEBI" id="CHEBI:58416"/>
        <label>1</label>
    </ligand>
</feature>
<dbReference type="SUPFAM" id="SSF103511">
    <property type="entry name" value="Chlorophyll a-b binding protein"/>
    <property type="match status" value="1"/>
</dbReference>
<feature type="binding site" evidence="8">
    <location>
        <position position="175"/>
    </location>
    <ligand>
        <name>chlorophyll a</name>
        <dbReference type="ChEBI" id="CHEBI:58416"/>
        <label>1</label>
    </ligand>
</feature>
<dbReference type="EMBL" id="HBIO01020141">
    <property type="protein sequence ID" value="CAE0470656.1"/>
    <property type="molecule type" value="Transcribed_RNA"/>
</dbReference>
<evidence type="ECO:0000256" key="2">
    <source>
        <dbReference type="ARBA" id="ARBA00004229"/>
    </source>
</evidence>
<evidence type="ECO:0000256" key="7">
    <source>
        <dbReference type="ARBA" id="ARBA00023243"/>
    </source>
</evidence>
<feature type="binding site" description="axial binding residue" evidence="8">
    <location>
        <position position="176"/>
    </location>
    <ligand>
        <name>chlorophyll b</name>
        <dbReference type="ChEBI" id="CHEBI:61721"/>
        <label>3</label>
    </ligand>
    <ligandPart>
        <name>Mg</name>
        <dbReference type="ChEBI" id="CHEBI:25107"/>
    </ligandPart>
</feature>
<dbReference type="GO" id="GO:0030076">
    <property type="term" value="C:light-harvesting complex"/>
    <property type="evidence" value="ECO:0007669"/>
    <property type="project" value="UniProtKB-KW"/>
</dbReference>
<keyword evidence="8" id="KW-0148">Chlorophyll</keyword>
<accession>A0A6S8WTM9</accession>
<reference evidence="11" key="1">
    <citation type="submission" date="2021-01" db="EMBL/GenBank/DDBJ databases">
        <authorList>
            <person name="Corre E."/>
            <person name="Pelletier E."/>
            <person name="Niang G."/>
            <person name="Scheremetjew M."/>
            <person name="Finn R."/>
            <person name="Kale V."/>
            <person name="Holt S."/>
            <person name="Cochrane G."/>
            <person name="Meng A."/>
            <person name="Brown T."/>
            <person name="Cohen L."/>
        </authorList>
    </citation>
    <scope>NUCLEOTIDE SEQUENCE</scope>
    <source>
        <strain evidence="11">MM31A-1</strain>
    </source>
</reference>
<dbReference type="GO" id="GO:0016168">
    <property type="term" value="F:chlorophyll binding"/>
    <property type="evidence" value="ECO:0007669"/>
    <property type="project" value="UniProtKB-KW"/>
</dbReference>
<feature type="chain" id="PRO_5036191479" description="Plastid light harvesting protein" evidence="9">
    <location>
        <begin position="16"/>
        <end position="206"/>
    </location>
</feature>
<dbReference type="EMBL" id="HBIO01020142">
    <property type="protein sequence ID" value="CAE0470657.1"/>
    <property type="molecule type" value="Transcribed_RNA"/>
</dbReference>
<feature type="binding site" evidence="8">
    <location>
        <position position="181"/>
    </location>
    <ligand>
        <name>chlorophyll a</name>
        <dbReference type="ChEBI" id="CHEBI:58416"/>
        <label>1</label>
    </ligand>
</feature>
<feature type="binding site" description="axial binding residue" evidence="8">
    <location>
        <position position="143"/>
    </location>
    <ligand>
        <name>chlorophyll b</name>
        <dbReference type="ChEBI" id="CHEBI:61721"/>
        <label>1</label>
    </ligand>
    <ligandPart>
        <name>Mg</name>
        <dbReference type="ChEBI" id="CHEBI:25107"/>
    </ligandPart>
</feature>
<feature type="binding site" evidence="8">
    <location>
        <position position="76"/>
    </location>
    <ligand>
        <name>chlorophyll a</name>
        <dbReference type="ChEBI" id="CHEBI:58416"/>
        <label>1</label>
    </ligand>
</feature>
<keyword evidence="6" id="KW-0934">Plastid</keyword>
<name>A0A6S8WTM9_9STRA</name>
<feature type="binding site" description="axial binding residue" evidence="8">
    <location>
        <position position="61"/>
    </location>
    <ligand>
        <name>chlorophyll b</name>
        <dbReference type="ChEBI" id="CHEBI:61721"/>
        <label>1</label>
    </ligand>
    <ligandPart>
        <name>Mg</name>
        <dbReference type="ChEBI" id="CHEBI:25107"/>
    </ligandPart>
</feature>
<gene>
    <name evidence="10" type="ORF">CDEB00056_LOCUS15509</name>
    <name evidence="11" type="ORF">CDEB00056_LOCUS15510</name>
</gene>
<evidence type="ECO:0000256" key="1">
    <source>
        <dbReference type="ARBA" id="ARBA00004022"/>
    </source>
</evidence>
<dbReference type="InterPro" id="IPR001344">
    <property type="entry name" value="Chloro_AB-bd_pln"/>
</dbReference>
<dbReference type="GO" id="GO:0009507">
    <property type="term" value="C:chloroplast"/>
    <property type="evidence" value="ECO:0007669"/>
    <property type="project" value="UniProtKB-SubCell"/>
</dbReference>
<dbReference type="GO" id="GO:0016020">
    <property type="term" value="C:membrane"/>
    <property type="evidence" value="ECO:0007669"/>
    <property type="project" value="InterPro"/>
</dbReference>
<dbReference type="Pfam" id="PF00504">
    <property type="entry name" value="Chloroa_b-bind"/>
    <property type="match status" value="1"/>
</dbReference>
<keyword evidence="7" id="KW-0437">Light-harvesting polypeptide</keyword>
<evidence type="ECO:0000313" key="11">
    <source>
        <dbReference type="EMBL" id="CAE0470657.1"/>
    </source>
</evidence>
<dbReference type="InterPro" id="IPR022796">
    <property type="entry name" value="Chloroa_b-bind"/>
</dbReference>